<feature type="transmembrane region" description="Helical" evidence="1">
    <location>
        <begin position="261"/>
        <end position="280"/>
    </location>
</feature>
<keyword evidence="1" id="KW-0472">Membrane</keyword>
<dbReference type="EMBL" id="CAVMBE010000049">
    <property type="protein sequence ID" value="CAK4031461.1"/>
    <property type="molecule type" value="Genomic_DNA"/>
</dbReference>
<keyword evidence="4" id="KW-1185">Reference proteome</keyword>
<dbReference type="GO" id="GO:0016020">
    <property type="term" value="C:membrane"/>
    <property type="evidence" value="ECO:0007669"/>
    <property type="project" value="TreeGrafter"/>
</dbReference>
<name>A0AAI9EB17_9PEZI</name>
<dbReference type="Pfam" id="PF12051">
    <property type="entry name" value="DUF3533"/>
    <property type="match status" value="1"/>
</dbReference>
<proteinExistence type="predicted"/>
<dbReference type="PANTHER" id="PTHR34814">
    <property type="entry name" value="NITROSOGUANIDINE RESISTANCE PROTEIN SNG1"/>
    <property type="match status" value="1"/>
</dbReference>
<evidence type="ECO:0000313" key="3">
    <source>
        <dbReference type="EMBL" id="CAK4031461.1"/>
    </source>
</evidence>
<evidence type="ECO:0000256" key="1">
    <source>
        <dbReference type="SAM" id="Phobius"/>
    </source>
</evidence>
<protein>
    <recommendedName>
        <fullName evidence="2">DUF3533 domain-containing protein</fullName>
    </recommendedName>
</protein>
<evidence type="ECO:0000313" key="4">
    <source>
        <dbReference type="Proteomes" id="UP001296104"/>
    </source>
</evidence>
<organism evidence="3 4">
    <name type="scientific">Lecanosticta acicola</name>
    <dbReference type="NCBI Taxonomy" id="111012"/>
    <lineage>
        <taxon>Eukaryota</taxon>
        <taxon>Fungi</taxon>
        <taxon>Dikarya</taxon>
        <taxon>Ascomycota</taxon>
        <taxon>Pezizomycotina</taxon>
        <taxon>Dothideomycetes</taxon>
        <taxon>Dothideomycetidae</taxon>
        <taxon>Mycosphaerellales</taxon>
        <taxon>Mycosphaerellaceae</taxon>
        <taxon>Lecanosticta</taxon>
    </lineage>
</organism>
<accession>A0AAI9EB17</accession>
<feature type="transmembrane region" description="Helical" evidence="1">
    <location>
        <begin position="300"/>
        <end position="323"/>
    </location>
</feature>
<feature type="transmembrane region" description="Helical" evidence="1">
    <location>
        <begin position="335"/>
        <end position="356"/>
    </location>
</feature>
<reference evidence="3" key="1">
    <citation type="submission" date="2023-11" db="EMBL/GenBank/DDBJ databases">
        <authorList>
            <person name="Alioto T."/>
            <person name="Alioto T."/>
            <person name="Gomez Garrido J."/>
        </authorList>
    </citation>
    <scope>NUCLEOTIDE SEQUENCE</scope>
</reference>
<keyword evidence="1" id="KW-0812">Transmembrane</keyword>
<dbReference type="AlphaFoldDB" id="A0AAI9EB17"/>
<dbReference type="PANTHER" id="PTHR34814:SF2">
    <property type="entry name" value="DUF3533 DOMAIN-CONTAINING PROTEIN"/>
    <property type="match status" value="1"/>
</dbReference>
<gene>
    <name evidence="3" type="ORF">LECACI_7A006619</name>
</gene>
<comment type="caution">
    <text evidence="3">The sequence shown here is derived from an EMBL/GenBank/DDBJ whole genome shotgun (WGS) entry which is preliminary data.</text>
</comment>
<evidence type="ECO:0000259" key="2">
    <source>
        <dbReference type="Pfam" id="PF12051"/>
    </source>
</evidence>
<keyword evidence="1" id="KW-1133">Transmembrane helix</keyword>
<feature type="transmembrane region" description="Helical" evidence="1">
    <location>
        <begin position="27"/>
        <end position="47"/>
    </location>
</feature>
<dbReference type="InterPro" id="IPR053001">
    <property type="entry name" value="MNNG_permease-like"/>
</dbReference>
<feature type="transmembrane region" description="Helical" evidence="1">
    <location>
        <begin position="385"/>
        <end position="405"/>
    </location>
</feature>
<dbReference type="Proteomes" id="UP001296104">
    <property type="component" value="Unassembled WGS sequence"/>
</dbReference>
<feature type="domain" description="DUF3533" evidence="2">
    <location>
        <begin position="34"/>
        <end position="397"/>
    </location>
</feature>
<dbReference type="InterPro" id="IPR022703">
    <property type="entry name" value="DUF3533"/>
</dbReference>
<sequence length="412" mass="45834">MSVPTIIQLRAWTDQARCALQKTPSRVALLGLYVAFIIFLKSLYLWAPQYDLEWRLNNLQVLVVDYDGGLLGLQLNTTYQTLSGPTFPHFTFSTQHDFETEDEIFHAVKRQSYWGAIYTRPNASSRIAATTNEPFNVEQGLGEANLVYVWNEANYPTVGSWIRNSLKQASEDIRLNFVLSRTFAALPVGDDISTQTVQATLGAVSNVLQPLEMTACAGKALGQAAFNHLAMIALSTGSEAFLQIFARTIVRSSKIRGHVKFRLYCVAGTFFSCFLGLAMTASPWVVRGRAGSNLGGREFFLSWMALWAGSITIYAVSCALRTWAQGPLSTKPLTMIWMAMNAASAFVPIEISPTIFRCNWILPGHAVYRLLVTVWCRAGTWETAIVVPVLAFWFGLGTFCTWWGMTKGEKEV</sequence>